<feature type="region of interest" description="Disordered" evidence="1">
    <location>
        <begin position="68"/>
        <end position="108"/>
    </location>
</feature>
<evidence type="ECO:0000313" key="3">
    <source>
        <dbReference type="Proteomes" id="UP000740926"/>
    </source>
</evidence>
<dbReference type="EMBL" id="JAANIU010005490">
    <property type="protein sequence ID" value="KAG1547262.1"/>
    <property type="molecule type" value="Genomic_DNA"/>
</dbReference>
<dbReference type="Proteomes" id="UP000740926">
    <property type="component" value="Unassembled WGS sequence"/>
</dbReference>
<evidence type="ECO:0000313" key="2">
    <source>
        <dbReference type="EMBL" id="KAG1547262.1"/>
    </source>
</evidence>
<comment type="caution">
    <text evidence="2">The sequence shown here is derived from an EMBL/GenBank/DDBJ whole genome shotgun (WGS) entry which is preliminary data.</text>
</comment>
<keyword evidence="3" id="KW-1185">Reference proteome</keyword>
<evidence type="ECO:0000256" key="1">
    <source>
        <dbReference type="SAM" id="MobiDB-lite"/>
    </source>
</evidence>
<dbReference type="AlphaFoldDB" id="A0A9P7CDG3"/>
<organism evidence="2 3">
    <name type="scientific">Rhizopus delemar</name>
    <dbReference type="NCBI Taxonomy" id="936053"/>
    <lineage>
        <taxon>Eukaryota</taxon>
        <taxon>Fungi</taxon>
        <taxon>Fungi incertae sedis</taxon>
        <taxon>Mucoromycota</taxon>
        <taxon>Mucoromycotina</taxon>
        <taxon>Mucoromycetes</taxon>
        <taxon>Mucorales</taxon>
        <taxon>Mucorineae</taxon>
        <taxon>Rhizopodaceae</taxon>
        <taxon>Rhizopus</taxon>
    </lineage>
</organism>
<reference evidence="2 3" key="1">
    <citation type="journal article" date="2020" name="Microb. Genom.">
        <title>Genetic diversity of clinical and environmental Mucorales isolates obtained from an investigation of mucormycosis cases among solid organ transplant recipients.</title>
        <authorList>
            <person name="Nguyen M.H."/>
            <person name="Kaul D."/>
            <person name="Muto C."/>
            <person name="Cheng S.J."/>
            <person name="Richter R.A."/>
            <person name="Bruno V.M."/>
            <person name="Liu G."/>
            <person name="Beyhan S."/>
            <person name="Sundermann A.J."/>
            <person name="Mounaud S."/>
            <person name="Pasculle A.W."/>
            <person name="Nierman W.C."/>
            <person name="Driscoll E."/>
            <person name="Cumbie R."/>
            <person name="Clancy C.J."/>
            <person name="Dupont C.L."/>
        </authorList>
    </citation>
    <scope>NUCLEOTIDE SEQUENCE [LARGE SCALE GENOMIC DNA]</scope>
    <source>
        <strain evidence="2 3">GL24</strain>
    </source>
</reference>
<sequence length="134" mass="14179">MGYARWAAVSFRRITRASPILRAPGAEHDYQHAGQAQAHAEPVACAGAHAVAGPQPQQRHADVHAAIRGVDPAGCGRMQGQQPREQGQAGRRQDTQDRHDATPGLSVRSIILTRPACGTPDSVVEAAARDPLPS</sequence>
<proteinExistence type="predicted"/>
<accession>A0A9P7CDG3</accession>
<gene>
    <name evidence="2" type="ORF">G6F50_013561</name>
</gene>
<protein>
    <submittedName>
        <fullName evidence="2">Uncharacterized protein</fullName>
    </submittedName>
</protein>
<name>A0A9P7CDG3_9FUNG</name>
<feature type="compositionally biased region" description="Basic and acidic residues" evidence="1">
    <location>
        <begin position="91"/>
        <end position="101"/>
    </location>
</feature>